<keyword evidence="1" id="KW-0812">Transmembrane</keyword>
<comment type="caution">
    <text evidence="2">The sequence shown here is derived from an EMBL/GenBank/DDBJ whole genome shotgun (WGS) entry which is preliminary data.</text>
</comment>
<proteinExistence type="predicted"/>
<dbReference type="EMBL" id="JNBS01000614">
    <property type="protein sequence ID" value="OQS04445.1"/>
    <property type="molecule type" value="Genomic_DNA"/>
</dbReference>
<dbReference type="OrthoDB" id="75823at2759"/>
<dbReference type="Proteomes" id="UP000243217">
    <property type="component" value="Unassembled WGS sequence"/>
</dbReference>
<organism evidence="2 3">
    <name type="scientific">Thraustotheca clavata</name>
    <dbReference type="NCBI Taxonomy" id="74557"/>
    <lineage>
        <taxon>Eukaryota</taxon>
        <taxon>Sar</taxon>
        <taxon>Stramenopiles</taxon>
        <taxon>Oomycota</taxon>
        <taxon>Saprolegniomycetes</taxon>
        <taxon>Saprolegniales</taxon>
        <taxon>Achlyaceae</taxon>
        <taxon>Thraustotheca</taxon>
    </lineage>
</organism>
<evidence type="ECO:0000313" key="3">
    <source>
        <dbReference type="Proteomes" id="UP000243217"/>
    </source>
</evidence>
<keyword evidence="1" id="KW-0472">Membrane</keyword>
<gene>
    <name evidence="2" type="ORF">THRCLA_20881</name>
</gene>
<protein>
    <submittedName>
        <fullName evidence="2">Uncharacterized protein</fullName>
    </submittedName>
</protein>
<feature type="transmembrane region" description="Helical" evidence="1">
    <location>
        <begin position="152"/>
        <end position="175"/>
    </location>
</feature>
<evidence type="ECO:0000313" key="2">
    <source>
        <dbReference type="EMBL" id="OQS04445.1"/>
    </source>
</evidence>
<keyword evidence="3" id="KW-1185">Reference proteome</keyword>
<accession>A0A1W0A2G1</accession>
<name>A0A1W0A2G1_9STRA</name>
<evidence type="ECO:0000256" key="1">
    <source>
        <dbReference type="SAM" id="Phobius"/>
    </source>
</evidence>
<sequence length="185" mass="19914">MTFVNPETIASYSNSTTSDGATSFISAYSFDAEVPLSQSAAYDLWVQGIWVQGGFAAIKPPVTLEIPGEGRGRKGCLRSLLGGVVREKILDAGAPNGNPSAIATVLYTIVSFPLPFREYKSLVEFIPLPPINGEPRTLVRWSGKLAPKAWDVFGILCWAVSIFFTLAVGSMLSGLRTQAVKTKNQ</sequence>
<reference evidence="2 3" key="1">
    <citation type="journal article" date="2014" name="Genome Biol. Evol.">
        <title>The secreted proteins of Achlya hypogyna and Thraustotheca clavata identify the ancestral oomycete secretome and reveal gene acquisitions by horizontal gene transfer.</title>
        <authorList>
            <person name="Misner I."/>
            <person name="Blouin N."/>
            <person name="Leonard G."/>
            <person name="Richards T.A."/>
            <person name="Lane C.E."/>
        </authorList>
    </citation>
    <scope>NUCLEOTIDE SEQUENCE [LARGE SCALE GENOMIC DNA]</scope>
    <source>
        <strain evidence="2 3">ATCC 34112</strain>
    </source>
</reference>
<keyword evidence="1" id="KW-1133">Transmembrane helix</keyword>
<dbReference type="AlphaFoldDB" id="A0A1W0A2G1"/>